<dbReference type="EMBL" id="CALNXJ010000045">
    <property type="protein sequence ID" value="CAH3148778.1"/>
    <property type="molecule type" value="Genomic_DNA"/>
</dbReference>
<protein>
    <submittedName>
        <fullName evidence="1">Uncharacterized protein</fullName>
    </submittedName>
</protein>
<gene>
    <name evidence="1" type="ORF">PMEA_00024107</name>
</gene>
<name>A0AAU9XIP9_9CNID</name>
<evidence type="ECO:0000313" key="1">
    <source>
        <dbReference type="EMBL" id="CAH3148778.1"/>
    </source>
</evidence>
<proteinExistence type="predicted"/>
<organism evidence="1 2">
    <name type="scientific">Pocillopora meandrina</name>
    <dbReference type="NCBI Taxonomy" id="46732"/>
    <lineage>
        <taxon>Eukaryota</taxon>
        <taxon>Metazoa</taxon>
        <taxon>Cnidaria</taxon>
        <taxon>Anthozoa</taxon>
        <taxon>Hexacorallia</taxon>
        <taxon>Scleractinia</taxon>
        <taxon>Astrocoeniina</taxon>
        <taxon>Pocilloporidae</taxon>
        <taxon>Pocillopora</taxon>
    </lineage>
</organism>
<dbReference type="Proteomes" id="UP001159428">
    <property type="component" value="Unassembled WGS sequence"/>
</dbReference>
<evidence type="ECO:0000313" key="2">
    <source>
        <dbReference type="Proteomes" id="UP001159428"/>
    </source>
</evidence>
<keyword evidence="2" id="KW-1185">Reference proteome</keyword>
<comment type="caution">
    <text evidence="1">The sequence shown here is derived from an EMBL/GenBank/DDBJ whole genome shotgun (WGS) entry which is preliminary data.</text>
</comment>
<accession>A0AAU9XIP9</accession>
<dbReference type="AlphaFoldDB" id="A0AAU9XIP9"/>
<reference evidence="1 2" key="1">
    <citation type="submission" date="2022-05" db="EMBL/GenBank/DDBJ databases">
        <authorList>
            <consortium name="Genoscope - CEA"/>
            <person name="William W."/>
        </authorList>
    </citation>
    <scope>NUCLEOTIDE SEQUENCE [LARGE SCALE GENOMIC DNA]</scope>
</reference>
<sequence>MTPSVMTLIIPLNNLIDSAQSSYYTTVISDFSGDQRMLFRTVHKLLQKQKVQQYPSCFPDSTRLADAFNNFFISKIDKIHNAFIERAPENDLSSSHTTDRPLCDVQIHNFQQVTLDMVKKFAVKTLTKSCDLDLLPASLIEKAVALQLNDHILRRYLDETFQSAYKAFHST</sequence>